<organism evidence="1 2">
    <name type="scientific">Thalassospira lucentensis</name>
    <dbReference type="NCBI Taxonomy" id="168935"/>
    <lineage>
        <taxon>Bacteria</taxon>
        <taxon>Pseudomonadati</taxon>
        <taxon>Pseudomonadota</taxon>
        <taxon>Alphaproteobacteria</taxon>
        <taxon>Rhodospirillales</taxon>
        <taxon>Thalassospiraceae</taxon>
        <taxon>Thalassospira</taxon>
    </lineage>
</organism>
<protein>
    <submittedName>
        <fullName evidence="1">Hemin-degrading factor</fullName>
    </submittedName>
</protein>
<comment type="caution">
    <text evidence="1">The sequence shown here is derived from an EMBL/GenBank/DDBJ whole genome shotgun (WGS) entry which is preliminary data.</text>
</comment>
<reference evidence="1 2" key="1">
    <citation type="journal article" date="2018" name="Nat. Biotechnol.">
        <title>A standardized bacterial taxonomy based on genome phylogeny substantially revises the tree of life.</title>
        <authorList>
            <person name="Parks D.H."/>
            <person name="Chuvochina M."/>
            <person name="Waite D.W."/>
            <person name="Rinke C."/>
            <person name="Skarshewski A."/>
            <person name="Chaumeil P.A."/>
            <person name="Hugenholtz P."/>
        </authorList>
    </citation>
    <scope>NUCLEOTIDE SEQUENCE [LARGE SCALE GENOMIC DNA]</scope>
    <source>
        <strain evidence="1">UBA9881</strain>
    </source>
</reference>
<evidence type="ECO:0000313" key="2">
    <source>
        <dbReference type="Proteomes" id="UP000264179"/>
    </source>
</evidence>
<gene>
    <name evidence="1" type="ORF">DHR80_21870</name>
</gene>
<proteinExistence type="predicted"/>
<evidence type="ECO:0000313" key="1">
    <source>
        <dbReference type="EMBL" id="HCW69802.1"/>
    </source>
</evidence>
<dbReference type="Proteomes" id="UP000264179">
    <property type="component" value="Unassembled WGS sequence"/>
</dbReference>
<accession>A0A3D5NGG6</accession>
<dbReference type="EMBL" id="DPOP01000167">
    <property type="protein sequence ID" value="HCW69802.1"/>
    <property type="molecule type" value="Genomic_DNA"/>
</dbReference>
<feature type="non-terminal residue" evidence="1">
    <location>
        <position position="37"/>
    </location>
</feature>
<dbReference type="AlphaFoldDB" id="A0A3D5NGG6"/>
<sequence>MTQNNFKTADEAWSAFSAGEAKGYAVDIAAELGLTEG</sequence>
<name>A0A3D5NGG6_9PROT</name>